<dbReference type="PANTHER" id="PTHR43880">
    <property type="entry name" value="ALCOHOL DEHYDROGENASE"/>
    <property type="match status" value="1"/>
</dbReference>
<comment type="catalytic activity">
    <reaction evidence="9 12">
        <text>S-(hydroxymethyl)glutathione + NAD(+) = S-formylglutathione + NADH + H(+)</text>
        <dbReference type="Rhea" id="RHEA:19985"/>
        <dbReference type="ChEBI" id="CHEBI:15378"/>
        <dbReference type="ChEBI" id="CHEBI:57540"/>
        <dbReference type="ChEBI" id="CHEBI:57688"/>
        <dbReference type="ChEBI" id="CHEBI:57945"/>
        <dbReference type="ChEBI" id="CHEBI:58758"/>
        <dbReference type="EC" id="1.1.1.284"/>
    </reaction>
</comment>
<evidence type="ECO:0000256" key="12">
    <source>
        <dbReference type="RuleBase" id="RU362016"/>
    </source>
</evidence>
<comment type="catalytic activity">
    <reaction evidence="10">
        <text>a secondary alcohol + NAD(+) = a ketone + NADH + H(+)</text>
        <dbReference type="Rhea" id="RHEA:10740"/>
        <dbReference type="ChEBI" id="CHEBI:15378"/>
        <dbReference type="ChEBI" id="CHEBI:17087"/>
        <dbReference type="ChEBI" id="CHEBI:35681"/>
        <dbReference type="ChEBI" id="CHEBI:57540"/>
        <dbReference type="ChEBI" id="CHEBI:57945"/>
        <dbReference type="EC" id="1.1.1.1"/>
    </reaction>
</comment>
<dbReference type="GO" id="GO:0051903">
    <property type="term" value="F:S-(hydroxymethyl)glutathione dehydrogenase [NAD(P)+] activity"/>
    <property type="evidence" value="ECO:0007669"/>
    <property type="project" value="UniProtKB-EC"/>
</dbReference>
<accession>A0A6G1GB74</accession>
<keyword evidence="16" id="KW-1185">Reference proteome</keyword>
<evidence type="ECO:0000256" key="10">
    <source>
        <dbReference type="ARBA" id="ARBA00049164"/>
    </source>
</evidence>
<evidence type="ECO:0000256" key="8">
    <source>
        <dbReference type="ARBA" id="ARBA00047901"/>
    </source>
</evidence>
<feature type="domain" description="Alcohol dehydrogenase-like C-terminal" evidence="13">
    <location>
        <begin position="212"/>
        <end position="340"/>
    </location>
</feature>
<dbReference type="InterPro" id="IPR011032">
    <property type="entry name" value="GroES-like_sf"/>
</dbReference>
<evidence type="ECO:0000256" key="7">
    <source>
        <dbReference type="ARBA" id="ARBA00047793"/>
    </source>
</evidence>
<dbReference type="FunFam" id="3.40.50.720:FF:000003">
    <property type="entry name" value="S-(hydroxymethyl)glutathione dehydrogenase"/>
    <property type="match status" value="1"/>
</dbReference>
<dbReference type="InterPro" id="IPR013149">
    <property type="entry name" value="ADH-like_C"/>
</dbReference>
<sequence length="388" mass="40795">MASSTVGKPISCKAAVAWEAGKDLTIETIEVAPPQAHEVRIEIYYTGVCHTDAYTLSGKDPEGAFPIVLGHEGAGIVESVGEGVTSVKPGDHVVALYTPECRECKFCKSGKTNLCGKIRATQGKGVMPDGTSRFTCKGKPLLHFMGTSTFSQYTVVADISVVAITPSAPMDRTCLLGCGITTGYGAAVITAGRSGTGVEPGSNVAVFGVGCVGLSVIQGCVAKGAGKIIAIDVNESKRGWAEKFGATEFVNPATLPQGTSVQERLVEMTDGGCDYTFDCTGNVHVMRSALEACHKGWGESIIIGVAAAGQEINTRPFQLVTGRVWKGCAFGGVKGRTQLPGLVDDYIQKRLKVDEFITHRQNLDGINQAFGDMKGGDCIRCVVDMRAS</sequence>
<dbReference type="GO" id="GO:0004022">
    <property type="term" value="F:alcohol dehydrogenase (NAD+) activity"/>
    <property type="evidence" value="ECO:0007669"/>
    <property type="project" value="UniProtKB-EC"/>
</dbReference>
<evidence type="ECO:0000256" key="9">
    <source>
        <dbReference type="ARBA" id="ARBA00048110"/>
    </source>
</evidence>
<dbReference type="SUPFAM" id="SSF50129">
    <property type="entry name" value="GroES-like"/>
    <property type="match status" value="2"/>
</dbReference>
<dbReference type="EMBL" id="ML975151">
    <property type="protein sequence ID" value="KAF1815293.1"/>
    <property type="molecule type" value="Genomic_DNA"/>
</dbReference>
<evidence type="ECO:0000313" key="15">
    <source>
        <dbReference type="EMBL" id="KAF1815293.1"/>
    </source>
</evidence>
<feature type="domain" description="Alcohol dehydrogenase-like N-terminal" evidence="14">
    <location>
        <begin position="36"/>
        <end position="162"/>
    </location>
</feature>
<evidence type="ECO:0000256" key="3">
    <source>
        <dbReference type="ARBA" id="ARBA00022723"/>
    </source>
</evidence>
<dbReference type="AlphaFoldDB" id="A0A6G1GB74"/>
<dbReference type="PROSITE" id="PS00059">
    <property type="entry name" value="ADH_ZINC"/>
    <property type="match status" value="1"/>
</dbReference>
<dbReference type="NCBIfam" id="TIGR02818">
    <property type="entry name" value="adh_III_F_hyde"/>
    <property type="match status" value="1"/>
</dbReference>
<dbReference type="EC" id="1.1.1.284" evidence="12"/>
<reference evidence="17" key="2">
    <citation type="submission" date="2020-04" db="EMBL/GenBank/DDBJ databases">
        <authorList>
            <consortium name="NCBI Genome Project"/>
        </authorList>
    </citation>
    <scope>NUCLEOTIDE SEQUENCE</scope>
    <source>
        <strain evidence="17">CBS 781.70</strain>
    </source>
</reference>
<evidence type="ECO:0000256" key="6">
    <source>
        <dbReference type="ARBA" id="ARBA00023027"/>
    </source>
</evidence>
<keyword evidence="4 12" id="KW-0862">Zinc</keyword>
<organism evidence="15">
    <name type="scientific">Eremomyces bilateralis CBS 781.70</name>
    <dbReference type="NCBI Taxonomy" id="1392243"/>
    <lineage>
        <taxon>Eukaryota</taxon>
        <taxon>Fungi</taxon>
        <taxon>Dikarya</taxon>
        <taxon>Ascomycota</taxon>
        <taxon>Pezizomycotina</taxon>
        <taxon>Dothideomycetes</taxon>
        <taxon>Dothideomycetes incertae sedis</taxon>
        <taxon>Eremomycetales</taxon>
        <taxon>Eremomycetaceae</taxon>
        <taxon>Eremomyces</taxon>
    </lineage>
</organism>
<dbReference type="InterPro" id="IPR014183">
    <property type="entry name" value="ADH_3"/>
</dbReference>
<dbReference type="InterPro" id="IPR036291">
    <property type="entry name" value="NAD(P)-bd_dom_sf"/>
</dbReference>
<dbReference type="RefSeq" id="XP_033536924.1">
    <property type="nucleotide sequence ID" value="XM_033681002.1"/>
</dbReference>
<evidence type="ECO:0000256" key="1">
    <source>
        <dbReference type="ARBA" id="ARBA00001947"/>
    </source>
</evidence>
<dbReference type="Gene3D" id="3.90.180.10">
    <property type="entry name" value="Medium-chain alcohol dehydrogenases, catalytic domain"/>
    <property type="match status" value="1"/>
</dbReference>
<gene>
    <name evidence="15 17" type="ORF">P152DRAFT_470744</name>
</gene>
<name>A0A6G1GB74_9PEZI</name>
<comment type="cofactor">
    <cofactor evidence="1 12">
        <name>Zn(2+)</name>
        <dbReference type="ChEBI" id="CHEBI:29105"/>
    </cofactor>
</comment>
<dbReference type="FunFam" id="3.90.180.10:FF:000001">
    <property type="entry name" value="S-(hydroxymethyl)glutathione dehydrogenase"/>
    <property type="match status" value="1"/>
</dbReference>
<dbReference type="Pfam" id="PF08240">
    <property type="entry name" value="ADH_N"/>
    <property type="match status" value="1"/>
</dbReference>
<dbReference type="InterPro" id="IPR013154">
    <property type="entry name" value="ADH-like_N"/>
</dbReference>
<keyword evidence="5 12" id="KW-0560">Oxidoreductase</keyword>
<dbReference type="Pfam" id="PF00107">
    <property type="entry name" value="ADH_zinc_N"/>
    <property type="match status" value="1"/>
</dbReference>
<keyword evidence="6 12" id="KW-0520">NAD</keyword>
<protein>
    <recommendedName>
        <fullName evidence="12">S-(hydroxymethyl)glutathione dehydrogenase</fullName>
        <ecNumber evidence="12">1.1.1.284</ecNumber>
    </recommendedName>
</protein>
<dbReference type="Proteomes" id="UP000504638">
    <property type="component" value="Unplaced"/>
</dbReference>
<dbReference type="GO" id="GO:0005829">
    <property type="term" value="C:cytosol"/>
    <property type="evidence" value="ECO:0007669"/>
    <property type="project" value="TreeGrafter"/>
</dbReference>
<dbReference type="SUPFAM" id="SSF51735">
    <property type="entry name" value="NAD(P)-binding Rossmann-fold domains"/>
    <property type="match status" value="1"/>
</dbReference>
<dbReference type="GO" id="GO:0046294">
    <property type="term" value="P:formaldehyde catabolic process"/>
    <property type="evidence" value="ECO:0007669"/>
    <property type="project" value="InterPro"/>
</dbReference>
<comment type="catalytic activity">
    <reaction evidence="11">
        <text>a primary alcohol + NAD(+) = an aldehyde + NADH + H(+)</text>
        <dbReference type="Rhea" id="RHEA:10736"/>
        <dbReference type="ChEBI" id="CHEBI:15378"/>
        <dbReference type="ChEBI" id="CHEBI:15734"/>
        <dbReference type="ChEBI" id="CHEBI:17478"/>
        <dbReference type="ChEBI" id="CHEBI:57540"/>
        <dbReference type="ChEBI" id="CHEBI:57945"/>
        <dbReference type="EC" id="1.1.1.1"/>
    </reaction>
</comment>
<dbReference type="CDD" id="cd08300">
    <property type="entry name" value="alcohol_DH_class_III"/>
    <property type="match status" value="1"/>
</dbReference>
<comment type="catalytic activity">
    <reaction evidence="7">
        <text>S-(hydroxymethyl)glutathione + NADP(+) = S-formylglutathione + NADPH + H(+)</text>
        <dbReference type="Rhea" id="RHEA:19981"/>
        <dbReference type="ChEBI" id="CHEBI:15378"/>
        <dbReference type="ChEBI" id="CHEBI:57688"/>
        <dbReference type="ChEBI" id="CHEBI:57783"/>
        <dbReference type="ChEBI" id="CHEBI:58349"/>
        <dbReference type="ChEBI" id="CHEBI:58758"/>
        <dbReference type="EC" id="1.1.1.284"/>
    </reaction>
</comment>
<dbReference type="InterPro" id="IPR002328">
    <property type="entry name" value="ADH_Zn_CS"/>
</dbReference>
<evidence type="ECO:0000256" key="5">
    <source>
        <dbReference type="ARBA" id="ARBA00023002"/>
    </source>
</evidence>
<evidence type="ECO:0000256" key="2">
    <source>
        <dbReference type="ARBA" id="ARBA00010902"/>
    </source>
</evidence>
<comment type="catalytic activity">
    <reaction evidence="8">
        <text>S-nitrosoglutathione + NADH + H(+) = S-(hydroxysulfenamide)glutathione + NAD(+)</text>
        <dbReference type="Rhea" id="RHEA:78371"/>
        <dbReference type="ChEBI" id="CHEBI:15378"/>
        <dbReference type="ChEBI" id="CHEBI:57540"/>
        <dbReference type="ChEBI" id="CHEBI:57945"/>
        <dbReference type="ChEBI" id="CHEBI:145544"/>
        <dbReference type="ChEBI" id="CHEBI:229723"/>
    </reaction>
</comment>
<evidence type="ECO:0000313" key="17">
    <source>
        <dbReference type="RefSeq" id="XP_033536924.1"/>
    </source>
</evidence>
<evidence type="ECO:0000313" key="16">
    <source>
        <dbReference type="Proteomes" id="UP000504638"/>
    </source>
</evidence>
<evidence type="ECO:0000259" key="13">
    <source>
        <dbReference type="Pfam" id="PF00107"/>
    </source>
</evidence>
<evidence type="ECO:0000256" key="4">
    <source>
        <dbReference type="ARBA" id="ARBA00022833"/>
    </source>
</evidence>
<dbReference type="PANTHER" id="PTHR43880:SF12">
    <property type="entry name" value="ALCOHOL DEHYDROGENASE CLASS-3"/>
    <property type="match status" value="1"/>
</dbReference>
<dbReference type="Gene3D" id="3.40.50.720">
    <property type="entry name" value="NAD(P)-binding Rossmann-like Domain"/>
    <property type="match status" value="1"/>
</dbReference>
<proteinExistence type="inferred from homology"/>
<dbReference type="OrthoDB" id="417550at2759"/>
<dbReference type="GeneID" id="54421572"/>
<reference evidence="15 17" key="1">
    <citation type="submission" date="2020-01" db="EMBL/GenBank/DDBJ databases">
        <authorList>
            <consortium name="DOE Joint Genome Institute"/>
            <person name="Haridas S."/>
            <person name="Albert R."/>
            <person name="Binder M."/>
            <person name="Bloem J."/>
            <person name="Labutti K."/>
            <person name="Salamov A."/>
            <person name="Andreopoulos B."/>
            <person name="Baker S.E."/>
            <person name="Barry K."/>
            <person name="Bills G."/>
            <person name="Bluhm B.H."/>
            <person name="Cannon C."/>
            <person name="Castanera R."/>
            <person name="Culley D.E."/>
            <person name="Daum C."/>
            <person name="Ezra D."/>
            <person name="Gonzalez J.B."/>
            <person name="Henrissat B."/>
            <person name="Kuo A."/>
            <person name="Liang C."/>
            <person name="Lipzen A."/>
            <person name="Lutzoni F."/>
            <person name="Magnuson J."/>
            <person name="Mondo S."/>
            <person name="Nolan M."/>
            <person name="Ohm R."/>
            <person name="Pangilinan J."/>
            <person name="Park H.-J."/>
            <person name="Ramirez L."/>
            <person name="Alfaro M."/>
            <person name="Sun H."/>
            <person name="Tritt A."/>
            <person name="Yoshinaga Y."/>
            <person name="Zwiers L.-H."/>
            <person name="Turgeon B.G."/>
            <person name="Goodwin S.B."/>
            <person name="Spatafora J.W."/>
            <person name="Crous P.W."/>
            <person name="Grigoriev I.V."/>
        </authorList>
    </citation>
    <scope>NUCLEOTIDE SEQUENCE</scope>
    <source>
        <strain evidence="15 17">CBS 781.70</strain>
    </source>
</reference>
<dbReference type="GO" id="GO:0008270">
    <property type="term" value="F:zinc ion binding"/>
    <property type="evidence" value="ECO:0007669"/>
    <property type="project" value="InterPro"/>
</dbReference>
<comment type="similarity">
    <text evidence="2 12">Belongs to the zinc-containing alcohol dehydrogenase family. Class-III subfamily.</text>
</comment>
<evidence type="ECO:0000256" key="11">
    <source>
        <dbReference type="ARBA" id="ARBA00049243"/>
    </source>
</evidence>
<reference evidence="17" key="3">
    <citation type="submission" date="2025-04" db="UniProtKB">
        <authorList>
            <consortium name="RefSeq"/>
        </authorList>
    </citation>
    <scope>IDENTIFICATION</scope>
    <source>
        <strain evidence="17">CBS 781.70</strain>
    </source>
</reference>
<keyword evidence="3 12" id="KW-0479">Metal-binding</keyword>
<evidence type="ECO:0000259" key="14">
    <source>
        <dbReference type="Pfam" id="PF08240"/>
    </source>
</evidence>